<dbReference type="InterPro" id="IPR022764">
    <property type="entry name" value="Peptidase_S54_rhomboid_dom"/>
</dbReference>
<sequence>MLTVDSNLKEAIKKFPGTLVIILLILIHSLLVLVIFGEYNKESIYILGGLHKDVISNGELWRLITFSISHMSVFHVILNLPIIYLLARPIEKYYGTFQFLSITVILSIITGITILVFYTGTYPLAGSSGIGYGFLGALLYFSHLHPNKFRRKDRQFLNFVLIFGIIFTITVPDISIAGHLGGLLIGSLVGFISKYIYKSKETFILD</sequence>
<evidence type="ECO:0000256" key="3">
    <source>
        <dbReference type="ARBA" id="ARBA00022692"/>
    </source>
</evidence>
<dbReference type="PANTHER" id="PTHR43731">
    <property type="entry name" value="RHOMBOID PROTEASE"/>
    <property type="match status" value="1"/>
</dbReference>
<keyword evidence="3 7" id="KW-0812">Transmembrane</keyword>
<keyword evidence="4" id="KW-0378">Hydrolase</keyword>
<evidence type="ECO:0000256" key="1">
    <source>
        <dbReference type="ARBA" id="ARBA00004141"/>
    </source>
</evidence>
<gene>
    <name evidence="9" type="ORF">SAMN05192557_0557</name>
</gene>
<comment type="similarity">
    <text evidence="2">Belongs to the peptidase S54 family.</text>
</comment>
<evidence type="ECO:0000256" key="6">
    <source>
        <dbReference type="ARBA" id="ARBA00023136"/>
    </source>
</evidence>
<organism evidence="9 10">
    <name type="scientific">Aliicoccus persicus</name>
    <dbReference type="NCBI Taxonomy" id="930138"/>
    <lineage>
        <taxon>Bacteria</taxon>
        <taxon>Bacillati</taxon>
        <taxon>Bacillota</taxon>
        <taxon>Bacilli</taxon>
        <taxon>Bacillales</taxon>
        <taxon>Staphylococcaceae</taxon>
        <taxon>Aliicoccus</taxon>
    </lineage>
</organism>
<dbReference type="GO" id="GO:0016020">
    <property type="term" value="C:membrane"/>
    <property type="evidence" value="ECO:0007669"/>
    <property type="project" value="UniProtKB-SubCell"/>
</dbReference>
<comment type="subcellular location">
    <subcellularLocation>
        <location evidence="1">Membrane</location>
        <topology evidence="1">Multi-pass membrane protein</topology>
    </subcellularLocation>
</comment>
<dbReference type="Pfam" id="PF01694">
    <property type="entry name" value="Rhomboid"/>
    <property type="match status" value="1"/>
</dbReference>
<evidence type="ECO:0000256" key="2">
    <source>
        <dbReference type="ARBA" id="ARBA00009045"/>
    </source>
</evidence>
<dbReference type="SUPFAM" id="SSF144091">
    <property type="entry name" value="Rhomboid-like"/>
    <property type="match status" value="1"/>
</dbReference>
<reference evidence="9 10" key="1">
    <citation type="submission" date="2016-10" db="EMBL/GenBank/DDBJ databases">
        <authorList>
            <person name="Varghese N."/>
            <person name="Submissions S."/>
        </authorList>
    </citation>
    <scope>NUCLEOTIDE SEQUENCE [LARGE SCALE GENOMIC DNA]</scope>
    <source>
        <strain evidence="9 10">IBRC-M10081</strain>
    </source>
</reference>
<evidence type="ECO:0000256" key="7">
    <source>
        <dbReference type="SAM" id="Phobius"/>
    </source>
</evidence>
<evidence type="ECO:0000256" key="4">
    <source>
        <dbReference type="ARBA" id="ARBA00022801"/>
    </source>
</evidence>
<name>A0A662Z1D6_9STAP</name>
<feature type="transmembrane region" description="Helical" evidence="7">
    <location>
        <begin position="99"/>
        <end position="118"/>
    </location>
</feature>
<dbReference type="EMBL" id="FOIT01000001">
    <property type="protein sequence ID" value="SEV86106.1"/>
    <property type="molecule type" value="Genomic_DNA"/>
</dbReference>
<dbReference type="GO" id="GO:0006508">
    <property type="term" value="P:proteolysis"/>
    <property type="evidence" value="ECO:0007669"/>
    <property type="project" value="UniProtKB-KW"/>
</dbReference>
<dbReference type="Gene3D" id="1.20.1540.10">
    <property type="entry name" value="Rhomboid-like"/>
    <property type="match status" value="1"/>
</dbReference>
<evidence type="ECO:0000259" key="8">
    <source>
        <dbReference type="Pfam" id="PF01694"/>
    </source>
</evidence>
<keyword evidence="9" id="KW-0645">Protease</keyword>
<dbReference type="InterPro" id="IPR050925">
    <property type="entry name" value="Rhomboid_protease_S54"/>
</dbReference>
<feature type="transmembrane region" description="Helical" evidence="7">
    <location>
        <begin position="180"/>
        <end position="197"/>
    </location>
</feature>
<feature type="domain" description="Peptidase S54 rhomboid" evidence="8">
    <location>
        <begin position="58"/>
        <end position="192"/>
    </location>
</feature>
<feature type="transmembrane region" description="Helical" evidence="7">
    <location>
        <begin position="124"/>
        <end position="144"/>
    </location>
</feature>
<keyword evidence="10" id="KW-1185">Reference proteome</keyword>
<keyword evidence="6 7" id="KW-0472">Membrane</keyword>
<evidence type="ECO:0000256" key="5">
    <source>
        <dbReference type="ARBA" id="ARBA00022989"/>
    </source>
</evidence>
<protein>
    <submittedName>
        <fullName evidence="9">Rhomboid protease GluP</fullName>
    </submittedName>
</protein>
<accession>A0A662Z1D6</accession>
<evidence type="ECO:0000313" key="9">
    <source>
        <dbReference type="EMBL" id="SEV86106.1"/>
    </source>
</evidence>
<dbReference type="Proteomes" id="UP000243605">
    <property type="component" value="Unassembled WGS sequence"/>
</dbReference>
<dbReference type="InterPro" id="IPR035952">
    <property type="entry name" value="Rhomboid-like_sf"/>
</dbReference>
<dbReference type="OrthoDB" id="9813074at2"/>
<evidence type="ECO:0000313" key="10">
    <source>
        <dbReference type="Proteomes" id="UP000243605"/>
    </source>
</evidence>
<keyword evidence="5 7" id="KW-1133">Transmembrane helix</keyword>
<dbReference type="PANTHER" id="PTHR43731:SF14">
    <property type="entry name" value="PRESENILIN-ASSOCIATED RHOMBOID-LIKE PROTEIN, MITOCHONDRIAL"/>
    <property type="match status" value="1"/>
</dbReference>
<feature type="transmembrane region" description="Helical" evidence="7">
    <location>
        <begin position="156"/>
        <end position="174"/>
    </location>
</feature>
<dbReference type="RefSeq" id="WP_091473665.1">
    <property type="nucleotide sequence ID" value="NZ_FOIT01000001.1"/>
</dbReference>
<dbReference type="AlphaFoldDB" id="A0A662Z1D6"/>
<feature type="transmembrane region" description="Helical" evidence="7">
    <location>
        <begin position="20"/>
        <end position="40"/>
    </location>
</feature>
<proteinExistence type="inferred from homology"/>
<dbReference type="GO" id="GO:0004252">
    <property type="term" value="F:serine-type endopeptidase activity"/>
    <property type="evidence" value="ECO:0007669"/>
    <property type="project" value="InterPro"/>
</dbReference>